<organism evidence="1 2">
    <name type="scientific">Scleroderma citrinum Foug A</name>
    <dbReference type="NCBI Taxonomy" id="1036808"/>
    <lineage>
        <taxon>Eukaryota</taxon>
        <taxon>Fungi</taxon>
        <taxon>Dikarya</taxon>
        <taxon>Basidiomycota</taxon>
        <taxon>Agaricomycotina</taxon>
        <taxon>Agaricomycetes</taxon>
        <taxon>Agaricomycetidae</taxon>
        <taxon>Boletales</taxon>
        <taxon>Sclerodermatineae</taxon>
        <taxon>Sclerodermataceae</taxon>
        <taxon>Scleroderma</taxon>
    </lineage>
</organism>
<protein>
    <submittedName>
        <fullName evidence="1">Uncharacterized protein</fullName>
    </submittedName>
</protein>
<dbReference type="Proteomes" id="UP000053989">
    <property type="component" value="Unassembled WGS sequence"/>
</dbReference>
<accession>A0A0C3E9H4</accession>
<reference evidence="1 2" key="1">
    <citation type="submission" date="2014-04" db="EMBL/GenBank/DDBJ databases">
        <authorList>
            <consortium name="DOE Joint Genome Institute"/>
            <person name="Kuo A."/>
            <person name="Kohler A."/>
            <person name="Nagy L.G."/>
            <person name="Floudas D."/>
            <person name="Copeland A."/>
            <person name="Barry K.W."/>
            <person name="Cichocki N."/>
            <person name="Veneault-Fourrey C."/>
            <person name="LaButti K."/>
            <person name="Lindquist E.A."/>
            <person name="Lipzen A."/>
            <person name="Lundell T."/>
            <person name="Morin E."/>
            <person name="Murat C."/>
            <person name="Sun H."/>
            <person name="Tunlid A."/>
            <person name="Henrissat B."/>
            <person name="Grigoriev I.V."/>
            <person name="Hibbett D.S."/>
            <person name="Martin F."/>
            <person name="Nordberg H.P."/>
            <person name="Cantor M.N."/>
            <person name="Hua S.X."/>
        </authorList>
    </citation>
    <scope>NUCLEOTIDE SEQUENCE [LARGE SCALE GENOMIC DNA]</scope>
    <source>
        <strain evidence="1 2">Foug A</strain>
    </source>
</reference>
<evidence type="ECO:0000313" key="2">
    <source>
        <dbReference type="Proteomes" id="UP000053989"/>
    </source>
</evidence>
<dbReference type="InParanoid" id="A0A0C3E9H4"/>
<reference evidence="2" key="2">
    <citation type="submission" date="2015-01" db="EMBL/GenBank/DDBJ databases">
        <title>Evolutionary Origins and Diversification of the Mycorrhizal Mutualists.</title>
        <authorList>
            <consortium name="DOE Joint Genome Institute"/>
            <consortium name="Mycorrhizal Genomics Consortium"/>
            <person name="Kohler A."/>
            <person name="Kuo A."/>
            <person name="Nagy L.G."/>
            <person name="Floudas D."/>
            <person name="Copeland A."/>
            <person name="Barry K.W."/>
            <person name="Cichocki N."/>
            <person name="Veneault-Fourrey C."/>
            <person name="LaButti K."/>
            <person name="Lindquist E.A."/>
            <person name="Lipzen A."/>
            <person name="Lundell T."/>
            <person name="Morin E."/>
            <person name="Murat C."/>
            <person name="Riley R."/>
            <person name="Ohm R."/>
            <person name="Sun H."/>
            <person name="Tunlid A."/>
            <person name="Henrissat B."/>
            <person name="Grigoriev I.V."/>
            <person name="Hibbett D.S."/>
            <person name="Martin F."/>
        </authorList>
    </citation>
    <scope>NUCLEOTIDE SEQUENCE [LARGE SCALE GENOMIC DNA]</scope>
    <source>
        <strain evidence="2">Foug A</strain>
    </source>
</reference>
<gene>
    <name evidence="1" type="ORF">SCLCIDRAFT_1207808</name>
</gene>
<keyword evidence="2" id="KW-1185">Reference proteome</keyword>
<proteinExistence type="predicted"/>
<dbReference type="HOGENOM" id="CLU_3107759_0_0_1"/>
<dbReference type="AlphaFoldDB" id="A0A0C3E9H4"/>
<dbReference type="EMBL" id="KN822006">
    <property type="protein sequence ID" value="KIM69400.1"/>
    <property type="molecule type" value="Genomic_DNA"/>
</dbReference>
<name>A0A0C3E9H4_9AGAM</name>
<evidence type="ECO:0000313" key="1">
    <source>
        <dbReference type="EMBL" id="KIM69400.1"/>
    </source>
</evidence>
<sequence length="51" mass="5945">MPLHKLGGRRYENGPIDYYCQVLFSVPRLASVLDTTKTKTYFEFPYWSPSA</sequence>